<sequence>MNKWVKRSKKDFLVFGSPLIEQAEIDEVVSCMQSAWLGTGPKVAKFEEDFRAYKKADHAVAVNSCTAALHLSILVTGIEPGDEVITTPLTFCATVNAIIHAGGTPVLADVDPLTMNIDPVEVEKKITPRTKAIIPVHFAGRPCRMDALCAIAHQNDLVLIEDCAHAIETEYHGRKAGTFGDLGCFSFYTTKNIVTGEGGMILSNKKEYADRLKILALHGMSSDAWQRFSDEGYKHYMVTEPGFKYNMMDLQAAIGIHQLTRIDHYWQRRQEIWNAYNNLLRKLPVTTPPEPEPDTRHAYHLYPILIDEKKAGISRDAFLSAMNNQNIGTGVHYLSLPEHPYYRKTFGWVPQDYPHAMRIGRQTVSLPLSAKLSNEDIEDVVIAIRSSIDSKKHRPKKQF</sequence>
<dbReference type="EMBL" id="AP024488">
    <property type="protein sequence ID" value="BCS94670.1"/>
    <property type="molecule type" value="Genomic_DNA"/>
</dbReference>
<dbReference type="InterPro" id="IPR000653">
    <property type="entry name" value="DegT/StrS_aminotransferase"/>
</dbReference>
<evidence type="ECO:0000256" key="1">
    <source>
        <dbReference type="ARBA" id="ARBA00037999"/>
    </source>
</evidence>
<evidence type="ECO:0000313" key="3">
    <source>
        <dbReference type="EMBL" id="BCS94670.1"/>
    </source>
</evidence>
<name>A0ABM7PC39_9BACT</name>
<dbReference type="InterPro" id="IPR015422">
    <property type="entry name" value="PyrdxlP-dep_Trfase_small"/>
</dbReference>
<dbReference type="PANTHER" id="PTHR30244:SF34">
    <property type="entry name" value="DTDP-4-AMINO-4,6-DIDEOXYGALACTOSE TRANSAMINASE"/>
    <property type="match status" value="1"/>
</dbReference>
<dbReference type="PIRSF" id="PIRSF000390">
    <property type="entry name" value="PLP_StrS"/>
    <property type="match status" value="1"/>
</dbReference>
<proteinExistence type="inferred from homology"/>
<accession>A0ABM7PC39</accession>
<dbReference type="SUPFAM" id="SSF53383">
    <property type="entry name" value="PLP-dependent transferases"/>
    <property type="match status" value="1"/>
</dbReference>
<dbReference type="CDD" id="cd00616">
    <property type="entry name" value="AHBA_syn"/>
    <property type="match status" value="1"/>
</dbReference>
<dbReference type="InterPro" id="IPR015424">
    <property type="entry name" value="PyrdxlP-dep_Trfase"/>
</dbReference>
<organism evidence="3 4">
    <name type="scientific">Desulfoluna limicola</name>
    <dbReference type="NCBI Taxonomy" id="2810562"/>
    <lineage>
        <taxon>Bacteria</taxon>
        <taxon>Pseudomonadati</taxon>
        <taxon>Thermodesulfobacteriota</taxon>
        <taxon>Desulfobacteria</taxon>
        <taxon>Desulfobacterales</taxon>
        <taxon>Desulfolunaceae</taxon>
        <taxon>Desulfoluna</taxon>
    </lineage>
</organism>
<dbReference type="Gene3D" id="3.40.640.10">
    <property type="entry name" value="Type I PLP-dependent aspartate aminotransferase-like (Major domain)"/>
    <property type="match status" value="1"/>
</dbReference>
<dbReference type="Pfam" id="PF01041">
    <property type="entry name" value="DegT_DnrJ_EryC1"/>
    <property type="match status" value="1"/>
</dbReference>
<dbReference type="PANTHER" id="PTHR30244">
    <property type="entry name" value="TRANSAMINASE"/>
    <property type="match status" value="1"/>
</dbReference>
<protein>
    <submittedName>
        <fullName evidence="3">Spore coat polysaccharide biosynthesis protein SpsC</fullName>
    </submittedName>
</protein>
<keyword evidence="2" id="KW-0663">Pyridoxal phosphate</keyword>
<keyword evidence="4" id="KW-1185">Reference proteome</keyword>
<comment type="similarity">
    <text evidence="1 2">Belongs to the DegT/DnrJ/EryC1 family.</text>
</comment>
<dbReference type="Gene3D" id="3.90.1150.10">
    <property type="entry name" value="Aspartate Aminotransferase, domain 1"/>
    <property type="match status" value="1"/>
</dbReference>
<evidence type="ECO:0000313" key="4">
    <source>
        <dbReference type="Proteomes" id="UP001320148"/>
    </source>
</evidence>
<dbReference type="Proteomes" id="UP001320148">
    <property type="component" value="Chromosome"/>
</dbReference>
<dbReference type="RefSeq" id="WP_236890969.1">
    <property type="nucleotide sequence ID" value="NZ_AP024488.1"/>
</dbReference>
<dbReference type="InterPro" id="IPR015421">
    <property type="entry name" value="PyrdxlP-dep_Trfase_major"/>
</dbReference>
<reference evidence="3 4" key="1">
    <citation type="submission" date="2021-02" db="EMBL/GenBank/DDBJ databases">
        <title>Complete genome of Desulfoluna sp. strain ASN36.</title>
        <authorList>
            <person name="Takahashi A."/>
            <person name="Kojima H."/>
            <person name="Fukui M."/>
        </authorList>
    </citation>
    <scope>NUCLEOTIDE SEQUENCE [LARGE SCALE GENOMIC DNA]</scope>
    <source>
        <strain evidence="3 4">ASN36</strain>
    </source>
</reference>
<gene>
    <name evidence="3" type="primary">spsC</name>
    <name evidence="3" type="ORF">DSLASN_03020</name>
</gene>
<evidence type="ECO:0000256" key="2">
    <source>
        <dbReference type="RuleBase" id="RU004508"/>
    </source>
</evidence>